<dbReference type="SUPFAM" id="SSF54631">
    <property type="entry name" value="CBS-domain pair"/>
    <property type="match status" value="1"/>
</dbReference>
<dbReference type="AlphaFoldDB" id="A0AAU9VFH3"/>
<reference evidence="3" key="1">
    <citation type="submission" date="2022-04" db="EMBL/GenBank/DDBJ databases">
        <authorList>
            <person name="Forde T."/>
        </authorList>
    </citation>
    <scope>NUCLEOTIDE SEQUENCE</scope>
    <source>
        <strain evidence="3">A18Y016a</strain>
        <strain evidence="2">A18Y020d</strain>
    </source>
</reference>
<evidence type="ECO:0000259" key="1">
    <source>
        <dbReference type="Pfam" id="PF00571"/>
    </source>
</evidence>
<sequence length="238" mass="27254">MGDTTANSVLFLNAFVQIEMYLRNLLNNPSVGFVQMVHMGARKDEVIRHFQTDLVEYAQLRNAIVHNRGGNEEAIAEPHDSVVTHIQSIVSKIQDRKTVMDLVREKPFSVSSDMLLLDMVKQQKHQHYSAIPVYNNHVYVGVVHPRLYQRLMEDASRTSYDLAVIRVDELLQYYQPDDRVVFVPLSMSIPELLEVYETNHNRGKSVIAIIVTETGKQNEKPLGIFTVADLPILIRELE</sequence>
<dbReference type="RefSeq" id="WP_254007416.1">
    <property type="nucleotide sequence ID" value="NZ_OW659477.1"/>
</dbReference>
<protein>
    <submittedName>
        <fullName evidence="3">CBS domain-containing protein</fullName>
    </submittedName>
</protein>
<gene>
    <name evidence="3" type="ORF">ERYAMS2_00857</name>
    <name evidence="2" type="ORF">ERYAMS_00563</name>
</gene>
<evidence type="ECO:0000313" key="5">
    <source>
        <dbReference type="Proteomes" id="UP001154111"/>
    </source>
</evidence>
<dbReference type="Gene3D" id="3.10.580.10">
    <property type="entry name" value="CBS-domain"/>
    <property type="match status" value="1"/>
</dbReference>
<dbReference type="Proteomes" id="UP001154095">
    <property type="component" value="Chromosome"/>
</dbReference>
<dbReference type="EMBL" id="OW659496">
    <property type="protein sequence ID" value="CAH2761733.1"/>
    <property type="molecule type" value="Genomic_DNA"/>
</dbReference>
<evidence type="ECO:0000313" key="3">
    <source>
        <dbReference type="EMBL" id="CAH2761737.1"/>
    </source>
</evidence>
<evidence type="ECO:0000313" key="2">
    <source>
        <dbReference type="EMBL" id="CAH2761733.1"/>
    </source>
</evidence>
<evidence type="ECO:0000313" key="4">
    <source>
        <dbReference type="Proteomes" id="UP001154095"/>
    </source>
</evidence>
<dbReference type="EMBL" id="OW659477">
    <property type="protein sequence ID" value="CAH2761737.1"/>
    <property type="molecule type" value="Genomic_DNA"/>
</dbReference>
<dbReference type="Proteomes" id="UP001154111">
    <property type="component" value="Chromosome"/>
</dbReference>
<feature type="domain" description="CBS" evidence="1">
    <location>
        <begin position="99"/>
        <end position="145"/>
    </location>
</feature>
<organism evidence="3 5">
    <name type="scientific">Erysipelothrix amsterdamensis</name>
    <dbReference type="NCBI Taxonomy" id="2929157"/>
    <lineage>
        <taxon>Bacteria</taxon>
        <taxon>Bacillati</taxon>
        <taxon>Bacillota</taxon>
        <taxon>Erysipelotrichia</taxon>
        <taxon>Erysipelotrichales</taxon>
        <taxon>Erysipelotrichaceae</taxon>
        <taxon>Erysipelothrix</taxon>
    </lineage>
</organism>
<dbReference type="InterPro" id="IPR046342">
    <property type="entry name" value="CBS_dom_sf"/>
</dbReference>
<accession>A0AAU9VFH3</accession>
<name>A0AAU9VFH3_9FIRM</name>
<dbReference type="Pfam" id="PF00571">
    <property type="entry name" value="CBS"/>
    <property type="match status" value="1"/>
</dbReference>
<keyword evidence="4" id="KW-1185">Reference proteome</keyword>
<proteinExistence type="predicted"/>
<dbReference type="InterPro" id="IPR000644">
    <property type="entry name" value="CBS_dom"/>
</dbReference>